<evidence type="ECO:0000256" key="1">
    <source>
        <dbReference type="PROSITE-ProRule" id="PRU00047"/>
    </source>
</evidence>
<dbReference type="GO" id="GO:0008270">
    <property type="term" value="F:zinc ion binding"/>
    <property type="evidence" value="ECO:0007669"/>
    <property type="project" value="UniProtKB-KW"/>
</dbReference>
<evidence type="ECO:0000259" key="3">
    <source>
        <dbReference type="PROSITE" id="PS50158"/>
    </source>
</evidence>
<dbReference type="Pfam" id="PF03732">
    <property type="entry name" value="Retrotrans_gag"/>
    <property type="match status" value="1"/>
</dbReference>
<dbReference type="Gene3D" id="4.10.60.10">
    <property type="entry name" value="Zinc finger, CCHC-type"/>
    <property type="match status" value="1"/>
</dbReference>
<evidence type="ECO:0000313" key="5">
    <source>
        <dbReference type="Proteomes" id="UP000007635"/>
    </source>
</evidence>
<dbReference type="InterPro" id="IPR012337">
    <property type="entry name" value="RNaseH-like_sf"/>
</dbReference>
<proteinExistence type="predicted"/>
<sequence>MSDPDQQAGGDLSMYQVIEHLAAVQTEQGQRLGQIGEALNTLAAALQELKQHAVHTSARAAAPTASAGVSAAMETPAPAIPLSAHHLAPPQRYDGSPESCRGFLTQCSLVFELQAPQFISGRARVAFIISRLTGRALEWATAVWGQQDPVCSDHEKFMQQLRQVFDHPYSLQEAASRLLKLRQGQQAVADFAIDFRTLAAESRWEESALMTTFYHSLGDSLKDELVNRDWGNTLEDLICLAAQLDRRRGERQQEKSSRSGEGHHSRGLPYSTSEAAPGSEGEPMQLGGTRLSPEERERRRVEGLCFYCGRTGHYRNTCPHRGTRGQPLKGFTTILVAVDRFSKACRLIPLKGLPTALETAEALFHHVFRTFGLPEEIVSDRGVQFTSKSNGQTERLNQEIGRFLRAYCFQQPREWSRFLPWAEYAQNSHKSSSTKISPFQCMLGFQPALFPWSGESSEVLAVDDWLRRSRTIWDAARVQIQRAVQRQKGNADLHRRIAPRFQPGQDVWLSTRNIRLRLPSKKLSPRFVGPFKIIKQINPVSYRLQLPPTTGSIRLSTYPCSNRPSGPVTVSQDRRCSRRPPHRPWRTGRHTRSGLC</sequence>
<dbReference type="SUPFAM" id="SSF57756">
    <property type="entry name" value="Retrovirus zinc finger-like domains"/>
    <property type="match status" value="1"/>
</dbReference>
<dbReference type="Gene3D" id="3.30.420.10">
    <property type="entry name" value="Ribonuclease H-like superfamily/Ribonuclease H"/>
    <property type="match status" value="2"/>
</dbReference>
<reference evidence="4 5" key="1">
    <citation type="journal article" date="2021" name="G3 (Bethesda)">
        <title>Improved contiguity of the threespine stickleback genome using long-read sequencing.</title>
        <authorList>
            <person name="Nath S."/>
            <person name="Shaw D.E."/>
            <person name="White M.A."/>
        </authorList>
    </citation>
    <scope>NUCLEOTIDE SEQUENCE [LARGE SCALE GENOMIC DNA]</scope>
    <source>
        <strain evidence="4 5">Lake Benthic</strain>
    </source>
</reference>
<dbReference type="InterPro" id="IPR036397">
    <property type="entry name" value="RNaseH_sf"/>
</dbReference>
<keyword evidence="1" id="KW-0862">Zinc</keyword>
<keyword evidence="1" id="KW-0479">Metal-binding</keyword>
<evidence type="ECO:0000313" key="4">
    <source>
        <dbReference type="Ensembl" id="ENSGACP00000061371.1"/>
    </source>
</evidence>
<feature type="compositionally biased region" description="Polar residues" evidence="2">
    <location>
        <begin position="553"/>
        <end position="571"/>
    </location>
</feature>
<dbReference type="PANTHER" id="PTHR37984:SF15">
    <property type="entry name" value="INTEGRASE CATALYTIC DOMAIN-CONTAINING PROTEIN"/>
    <property type="match status" value="1"/>
</dbReference>
<dbReference type="SUPFAM" id="SSF53098">
    <property type="entry name" value="Ribonuclease H-like"/>
    <property type="match status" value="1"/>
</dbReference>
<dbReference type="PROSITE" id="PS50158">
    <property type="entry name" value="ZF_CCHC"/>
    <property type="match status" value="1"/>
</dbReference>
<evidence type="ECO:0000256" key="2">
    <source>
        <dbReference type="SAM" id="MobiDB-lite"/>
    </source>
</evidence>
<name>A0AAQ4RGT8_GASAC</name>
<feature type="region of interest" description="Disordered" evidence="2">
    <location>
        <begin position="248"/>
        <end position="295"/>
    </location>
</feature>
<dbReference type="GO" id="GO:0003676">
    <property type="term" value="F:nucleic acid binding"/>
    <property type="evidence" value="ECO:0007669"/>
    <property type="project" value="InterPro"/>
</dbReference>
<dbReference type="InterPro" id="IPR056924">
    <property type="entry name" value="SH3_Tf2-1"/>
</dbReference>
<feature type="region of interest" description="Disordered" evidence="2">
    <location>
        <begin position="553"/>
        <end position="596"/>
    </location>
</feature>
<dbReference type="PANTHER" id="PTHR37984">
    <property type="entry name" value="PROTEIN CBG26694"/>
    <property type="match status" value="1"/>
</dbReference>
<dbReference type="Pfam" id="PF24626">
    <property type="entry name" value="SH3_Tf2-1"/>
    <property type="match status" value="1"/>
</dbReference>
<reference evidence="4" key="2">
    <citation type="submission" date="2025-08" db="UniProtKB">
        <authorList>
            <consortium name="Ensembl"/>
        </authorList>
    </citation>
    <scope>IDENTIFICATION</scope>
</reference>
<dbReference type="InterPro" id="IPR005162">
    <property type="entry name" value="Retrotrans_gag_dom"/>
</dbReference>
<dbReference type="InterPro" id="IPR001878">
    <property type="entry name" value="Znf_CCHC"/>
</dbReference>
<dbReference type="GeneTree" id="ENSGT00950000183173"/>
<organism evidence="4 5">
    <name type="scientific">Gasterosteus aculeatus aculeatus</name>
    <name type="common">three-spined stickleback</name>
    <dbReference type="NCBI Taxonomy" id="481459"/>
    <lineage>
        <taxon>Eukaryota</taxon>
        <taxon>Metazoa</taxon>
        <taxon>Chordata</taxon>
        <taxon>Craniata</taxon>
        <taxon>Vertebrata</taxon>
        <taxon>Euteleostomi</taxon>
        <taxon>Actinopterygii</taxon>
        <taxon>Neopterygii</taxon>
        <taxon>Teleostei</taxon>
        <taxon>Neoteleostei</taxon>
        <taxon>Acanthomorphata</taxon>
        <taxon>Eupercaria</taxon>
        <taxon>Perciformes</taxon>
        <taxon>Cottioidei</taxon>
        <taxon>Gasterosteales</taxon>
        <taxon>Gasterosteidae</taxon>
        <taxon>Gasterosteus</taxon>
    </lineage>
</organism>
<dbReference type="Ensembl" id="ENSGACT00000082359.1">
    <property type="protein sequence ID" value="ENSGACP00000061371.1"/>
    <property type="gene ID" value="ENSGACG00000032713.1"/>
</dbReference>
<dbReference type="AlphaFoldDB" id="A0AAQ4RGT8"/>
<feature type="compositionally biased region" description="Basic residues" evidence="2">
    <location>
        <begin position="576"/>
        <end position="596"/>
    </location>
</feature>
<dbReference type="InterPro" id="IPR036875">
    <property type="entry name" value="Znf_CCHC_sf"/>
</dbReference>
<accession>A0AAQ4RGT8</accession>
<protein>
    <recommendedName>
        <fullName evidence="3">CCHC-type domain-containing protein</fullName>
    </recommendedName>
</protein>
<dbReference type="Proteomes" id="UP000007635">
    <property type="component" value="Chromosome XIX"/>
</dbReference>
<dbReference type="InterPro" id="IPR050951">
    <property type="entry name" value="Retrovirus_Pol_polyprotein"/>
</dbReference>
<reference evidence="4" key="3">
    <citation type="submission" date="2025-09" db="UniProtKB">
        <authorList>
            <consortium name="Ensembl"/>
        </authorList>
    </citation>
    <scope>IDENTIFICATION</scope>
</reference>
<keyword evidence="1" id="KW-0863">Zinc-finger</keyword>
<feature type="compositionally biased region" description="Basic and acidic residues" evidence="2">
    <location>
        <begin position="248"/>
        <end position="264"/>
    </location>
</feature>
<feature type="domain" description="CCHC-type" evidence="3">
    <location>
        <begin position="305"/>
        <end position="319"/>
    </location>
</feature>
<keyword evidence="5" id="KW-1185">Reference proteome</keyword>